<dbReference type="InterPro" id="IPR023210">
    <property type="entry name" value="NADP_OxRdtase_dom"/>
</dbReference>
<organism evidence="5 6">
    <name type="scientific">Flavimobilis rhizosphaerae</name>
    <dbReference type="NCBI Taxonomy" id="2775421"/>
    <lineage>
        <taxon>Bacteria</taxon>
        <taxon>Bacillati</taxon>
        <taxon>Actinomycetota</taxon>
        <taxon>Actinomycetes</taxon>
        <taxon>Micrococcales</taxon>
        <taxon>Jonesiaceae</taxon>
        <taxon>Flavimobilis</taxon>
    </lineage>
</organism>
<dbReference type="InterPro" id="IPR020471">
    <property type="entry name" value="AKR"/>
</dbReference>
<dbReference type="PIRSF" id="PIRSF000097">
    <property type="entry name" value="AKR"/>
    <property type="match status" value="1"/>
</dbReference>
<protein>
    <submittedName>
        <fullName evidence="5">Aldo/keto reductase</fullName>
    </submittedName>
</protein>
<reference evidence="5 6" key="1">
    <citation type="submission" date="2020-09" db="EMBL/GenBank/DDBJ databases">
        <title>Flavimobilis rhizosphaerae sp. nov., isolated from rhizosphere soil of Spartina alterniflora.</title>
        <authorList>
            <person name="Hanqin C."/>
        </authorList>
    </citation>
    <scope>NUCLEOTIDE SEQUENCE [LARGE SCALE GENOMIC DNA]</scope>
    <source>
        <strain evidence="5 6">GY 10621</strain>
    </source>
</reference>
<comment type="similarity">
    <text evidence="1">Belongs to the aldo/keto reductase family.</text>
</comment>
<dbReference type="CDD" id="cd19132">
    <property type="entry name" value="AKR_AKR5D1_E1"/>
    <property type="match status" value="1"/>
</dbReference>
<dbReference type="PROSITE" id="PS00063">
    <property type="entry name" value="ALDOKETO_REDUCTASE_3"/>
    <property type="match status" value="1"/>
</dbReference>
<dbReference type="Proteomes" id="UP000642107">
    <property type="component" value="Unassembled WGS sequence"/>
</dbReference>
<evidence type="ECO:0000313" key="6">
    <source>
        <dbReference type="Proteomes" id="UP000642107"/>
    </source>
</evidence>
<evidence type="ECO:0000256" key="3">
    <source>
        <dbReference type="ARBA" id="ARBA00023002"/>
    </source>
</evidence>
<keyword evidence="6" id="KW-1185">Reference proteome</keyword>
<evidence type="ECO:0000313" key="5">
    <source>
        <dbReference type="EMBL" id="MBD9698745.1"/>
    </source>
</evidence>
<gene>
    <name evidence="5" type="ORF">IGS67_04435</name>
</gene>
<accession>A0ABR9DNQ0</accession>
<dbReference type="Gene3D" id="3.20.20.100">
    <property type="entry name" value="NADP-dependent oxidoreductase domain"/>
    <property type="match status" value="1"/>
</dbReference>
<name>A0ABR9DNQ0_9MICO</name>
<dbReference type="EMBL" id="JACZDF010000002">
    <property type="protein sequence ID" value="MBD9698745.1"/>
    <property type="molecule type" value="Genomic_DNA"/>
</dbReference>
<sequence length="287" mass="31247">MPGAYDHRMTTAPLLPLNDGTDLPAIALGTYRLNGPDGVSAMTSAIRQGYRLLDTAFSYENEGAVGRAVRDSGISRDELVLTSKVPGRHQEYEATVRTVHEGLYRAGLDRWDLYLVHWPNPGRGLYVECFQALVDLQKDGLIRTVGVSNFLPEHLEAVAEATGVMPAVNQIELHPYFPQTDALEAHARLGVVTEAWSPIGRANACLNEAPVQAAAAAHGVTPVQVVLRWHTQRGVVPLPRSSNPGRQHENLDVFGFTLSDDEVAAITALGRPDGRLKGQDPAVYEEM</sequence>
<feature type="domain" description="NADP-dependent oxidoreductase" evidence="4">
    <location>
        <begin position="26"/>
        <end position="269"/>
    </location>
</feature>
<dbReference type="InterPro" id="IPR036812">
    <property type="entry name" value="NAD(P)_OxRdtase_dom_sf"/>
</dbReference>
<proteinExistence type="inferred from homology"/>
<dbReference type="InterPro" id="IPR018170">
    <property type="entry name" value="Aldo/ket_reductase_CS"/>
</dbReference>
<dbReference type="Pfam" id="PF00248">
    <property type="entry name" value="Aldo_ket_red"/>
    <property type="match status" value="1"/>
</dbReference>
<evidence type="ECO:0000256" key="1">
    <source>
        <dbReference type="ARBA" id="ARBA00007905"/>
    </source>
</evidence>
<dbReference type="PROSITE" id="PS00798">
    <property type="entry name" value="ALDOKETO_REDUCTASE_1"/>
    <property type="match status" value="1"/>
</dbReference>
<keyword evidence="3" id="KW-0560">Oxidoreductase</keyword>
<dbReference type="SUPFAM" id="SSF51430">
    <property type="entry name" value="NAD(P)-linked oxidoreductase"/>
    <property type="match status" value="1"/>
</dbReference>
<keyword evidence="2" id="KW-0521">NADP</keyword>
<evidence type="ECO:0000256" key="2">
    <source>
        <dbReference type="ARBA" id="ARBA00022857"/>
    </source>
</evidence>
<dbReference type="PANTHER" id="PTHR43827:SF3">
    <property type="entry name" value="NADP-DEPENDENT OXIDOREDUCTASE DOMAIN-CONTAINING PROTEIN"/>
    <property type="match status" value="1"/>
</dbReference>
<dbReference type="PRINTS" id="PR00069">
    <property type="entry name" value="ALDKETRDTASE"/>
</dbReference>
<dbReference type="PANTHER" id="PTHR43827">
    <property type="entry name" value="2,5-DIKETO-D-GLUCONIC ACID REDUCTASE"/>
    <property type="match status" value="1"/>
</dbReference>
<dbReference type="PROSITE" id="PS00062">
    <property type="entry name" value="ALDOKETO_REDUCTASE_2"/>
    <property type="match status" value="1"/>
</dbReference>
<evidence type="ECO:0000259" key="4">
    <source>
        <dbReference type="Pfam" id="PF00248"/>
    </source>
</evidence>
<comment type="caution">
    <text evidence="5">The sequence shown here is derived from an EMBL/GenBank/DDBJ whole genome shotgun (WGS) entry which is preliminary data.</text>
</comment>